<dbReference type="InterPro" id="IPR016140">
    <property type="entry name" value="Bifunc_inhib/LTP/seed_store"/>
</dbReference>
<evidence type="ECO:0000313" key="3">
    <source>
        <dbReference type="EMBL" id="RVW67787.1"/>
    </source>
</evidence>
<name>A0A438G6D1_VITVI</name>
<dbReference type="Gene3D" id="1.10.110.10">
    <property type="entry name" value="Plant lipid-transfer and hydrophobic proteins"/>
    <property type="match status" value="1"/>
</dbReference>
<feature type="signal peptide" evidence="1">
    <location>
        <begin position="1"/>
        <end position="29"/>
    </location>
</feature>
<organism evidence="3 4">
    <name type="scientific">Vitis vinifera</name>
    <name type="common">Grape</name>
    <dbReference type="NCBI Taxonomy" id="29760"/>
    <lineage>
        <taxon>Eukaryota</taxon>
        <taxon>Viridiplantae</taxon>
        <taxon>Streptophyta</taxon>
        <taxon>Embryophyta</taxon>
        <taxon>Tracheophyta</taxon>
        <taxon>Spermatophyta</taxon>
        <taxon>Magnoliopsida</taxon>
        <taxon>eudicotyledons</taxon>
        <taxon>Gunneridae</taxon>
        <taxon>Pentapetalae</taxon>
        <taxon>rosids</taxon>
        <taxon>Vitales</taxon>
        <taxon>Vitaceae</taxon>
        <taxon>Viteae</taxon>
        <taxon>Vitis</taxon>
    </lineage>
</organism>
<keyword evidence="1" id="KW-0732">Signal</keyword>
<dbReference type="EMBL" id="QGNW01000565">
    <property type="protein sequence ID" value="RVW67787.1"/>
    <property type="molecule type" value="Genomic_DNA"/>
</dbReference>
<feature type="chain" id="PRO_5019427123" description="Bifunctional inhibitor/plant lipid transfer protein/seed storage helical domain-containing protein" evidence="1">
    <location>
        <begin position="30"/>
        <end position="169"/>
    </location>
</feature>
<dbReference type="PANTHER" id="PTHR33286:SF1">
    <property type="entry name" value="OS01G0800600 PROTEIN"/>
    <property type="match status" value="1"/>
</dbReference>
<comment type="caution">
    <text evidence="3">The sequence shown here is derived from an EMBL/GenBank/DDBJ whole genome shotgun (WGS) entry which is preliminary data.</text>
</comment>
<accession>A0A438G6D1</accession>
<dbReference type="Proteomes" id="UP000288805">
    <property type="component" value="Unassembled WGS sequence"/>
</dbReference>
<dbReference type="PANTHER" id="PTHR33286">
    <property type="entry name" value="BIFUNCTIONAL INHIBITOR/LIPID-TRANSFER PROTEIN/SEED STORAGE 2S ALBUMIN SUPERFAMILY PROTEIN"/>
    <property type="match status" value="1"/>
</dbReference>
<feature type="domain" description="Bifunctional inhibitor/plant lipid transfer protein/seed storage helical" evidence="2">
    <location>
        <begin position="13"/>
        <end position="106"/>
    </location>
</feature>
<evidence type="ECO:0000256" key="1">
    <source>
        <dbReference type="SAM" id="SignalP"/>
    </source>
</evidence>
<proteinExistence type="predicted"/>
<dbReference type="AlphaFoldDB" id="A0A438G6D1"/>
<protein>
    <recommendedName>
        <fullName evidence="2">Bifunctional inhibitor/plant lipid transfer protein/seed storage helical domain-containing protein</fullName>
    </recommendedName>
</protein>
<dbReference type="Pfam" id="PF14368">
    <property type="entry name" value="LTP_2"/>
    <property type="match status" value="1"/>
</dbReference>
<dbReference type="OrthoDB" id="653734at2759"/>
<dbReference type="InterPro" id="IPR036312">
    <property type="entry name" value="Bifun_inhib/LTP/seed_sf"/>
</dbReference>
<evidence type="ECO:0000313" key="4">
    <source>
        <dbReference type="Proteomes" id="UP000288805"/>
    </source>
</evidence>
<gene>
    <name evidence="3" type="ORF">CK203_062432</name>
</gene>
<evidence type="ECO:0000259" key="2">
    <source>
        <dbReference type="Pfam" id="PF14368"/>
    </source>
</evidence>
<sequence length="169" mass="18493">MAVFKISFMTLALFIVVGILFSGNNVVSGQDCKEDLRSLVAQCMQYLQKPGPKTPPSMGCYNVVQMVDVPCVCQNLPPSISNTVSLEKVAIVLQACGKPLELGTKCGKEENELNYFSLGDLFRVCLVIIPPQAQRRVGDCELATETTKLGNRSNSMCLDREWKTGLAAR</sequence>
<reference evidence="3 4" key="1">
    <citation type="journal article" date="2018" name="PLoS Genet.">
        <title>Population sequencing reveals clonal diversity and ancestral inbreeding in the grapevine cultivar Chardonnay.</title>
        <authorList>
            <person name="Roach M.J."/>
            <person name="Johnson D.L."/>
            <person name="Bohlmann J."/>
            <person name="van Vuuren H.J."/>
            <person name="Jones S.J."/>
            <person name="Pretorius I.S."/>
            <person name="Schmidt S.A."/>
            <person name="Borneman A.R."/>
        </authorList>
    </citation>
    <scope>NUCLEOTIDE SEQUENCE [LARGE SCALE GENOMIC DNA]</scope>
    <source>
        <strain evidence="4">cv. Chardonnay</strain>
        <tissue evidence="3">Leaf</tissue>
    </source>
</reference>
<dbReference type="SUPFAM" id="SSF47699">
    <property type="entry name" value="Bifunctional inhibitor/lipid-transfer protein/seed storage 2S albumin"/>
    <property type="match status" value="1"/>
</dbReference>